<feature type="region of interest" description="Disordered" evidence="2">
    <location>
        <begin position="431"/>
        <end position="450"/>
    </location>
</feature>
<gene>
    <name evidence="3" type="ORF">ECRASSUSDP1_LOCUS9887</name>
</gene>
<evidence type="ECO:0000256" key="1">
    <source>
        <dbReference type="SAM" id="Coils"/>
    </source>
</evidence>
<evidence type="ECO:0000313" key="3">
    <source>
        <dbReference type="EMBL" id="CAI2368591.1"/>
    </source>
</evidence>
<keyword evidence="1" id="KW-0175">Coiled coil</keyword>
<accession>A0AAD1XF22</accession>
<feature type="region of interest" description="Disordered" evidence="2">
    <location>
        <begin position="297"/>
        <end position="321"/>
    </location>
</feature>
<feature type="coiled-coil region" evidence="1">
    <location>
        <begin position="205"/>
        <end position="232"/>
    </location>
</feature>
<protein>
    <submittedName>
        <fullName evidence="3">Uncharacterized protein</fullName>
    </submittedName>
</protein>
<dbReference type="Proteomes" id="UP001295684">
    <property type="component" value="Unassembled WGS sequence"/>
</dbReference>
<dbReference type="AlphaFoldDB" id="A0AAD1XF22"/>
<feature type="region of interest" description="Disordered" evidence="2">
    <location>
        <begin position="1"/>
        <end position="33"/>
    </location>
</feature>
<feature type="compositionally biased region" description="Basic residues" evidence="2">
    <location>
        <begin position="1"/>
        <end position="27"/>
    </location>
</feature>
<reference evidence="3" key="1">
    <citation type="submission" date="2023-07" db="EMBL/GenBank/DDBJ databases">
        <authorList>
            <consortium name="AG Swart"/>
            <person name="Singh M."/>
            <person name="Singh A."/>
            <person name="Seah K."/>
            <person name="Emmerich C."/>
        </authorList>
    </citation>
    <scope>NUCLEOTIDE SEQUENCE</scope>
    <source>
        <strain evidence="3">DP1</strain>
    </source>
</reference>
<keyword evidence="4" id="KW-1185">Reference proteome</keyword>
<feature type="compositionally biased region" description="Basic residues" evidence="2">
    <location>
        <begin position="52"/>
        <end position="67"/>
    </location>
</feature>
<feature type="coiled-coil region" evidence="1">
    <location>
        <begin position="99"/>
        <end position="130"/>
    </location>
</feature>
<organism evidence="3 4">
    <name type="scientific">Euplotes crassus</name>
    <dbReference type="NCBI Taxonomy" id="5936"/>
    <lineage>
        <taxon>Eukaryota</taxon>
        <taxon>Sar</taxon>
        <taxon>Alveolata</taxon>
        <taxon>Ciliophora</taxon>
        <taxon>Intramacronucleata</taxon>
        <taxon>Spirotrichea</taxon>
        <taxon>Hypotrichia</taxon>
        <taxon>Euplotida</taxon>
        <taxon>Euplotidae</taxon>
        <taxon>Moneuplotes</taxon>
    </lineage>
</organism>
<comment type="caution">
    <text evidence="3">The sequence shown here is derived from an EMBL/GenBank/DDBJ whole genome shotgun (WGS) entry which is preliminary data.</text>
</comment>
<proteinExistence type="predicted"/>
<name>A0AAD1XF22_EUPCR</name>
<dbReference type="EMBL" id="CAMPGE010009727">
    <property type="protein sequence ID" value="CAI2368591.1"/>
    <property type="molecule type" value="Genomic_DNA"/>
</dbReference>
<evidence type="ECO:0000256" key="2">
    <source>
        <dbReference type="SAM" id="MobiDB-lite"/>
    </source>
</evidence>
<feature type="region of interest" description="Disordered" evidence="2">
    <location>
        <begin position="49"/>
        <end position="73"/>
    </location>
</feature>
<evidence type="ECO:0000313" key="4">
    <source>
        <dbReference type="Proteomes" id="UP001295684"/>
    </source>
</evidence>
<sequence>MSTCAKRKASKSKKVIKDKKRIKKKPYKGPLDKYLQPNIANVTVDLSSSRRMTTKTKRINRSAKKNIRSSSTQQARIKDLCNEDKQKLGLVVKSLASKVSKEREINSELKRKYEEVLKDFEEVKSQLQTKASDPHKNLKERARITQIKESESDQDQPTRDINKCATQSSFRIHRRDIESFCPEVPAKFQLDAPKILESNRATRIENQTLLEISKLKNEVKQLSINIKELSNSASKKGGFRLHTCQDDTSLYSEEDDFRNNMRARKIRKKTQRKNVLKDESLQKAVFHKNSYYSDIDEAKDVQPVKKSKPRQSKRQESSKYDLIDQSKRVKSSYYKIDLKPKFSSNYHTSSDRKVCDGKLSRMIVDCGQNSGLDSQKSSTTTPICRTNYSSVKFGFKEAGLKSFENDKHRRNLEHSRPSYTNQWSSYGSSFNGFPSHLFKPPKTKKDDIFP</sequence>